<dbReference type="InterPro" id="IPR024930">
    <property type="entry name" value="Skp_dom_sf"/>
</dbReference>
<sequence>MHRLIVIVFGCFLAVGSLTAQKYGHLNFGNLIAQVPGTKAADEQLAAYNAELMKKGEEMVAQLRARVTELEGQIDELPPVKVAEFRAELNKDREEIVRYEQQMVQDVERRRRELLGPLIEEARAAIIKVAEENGYVLVFDTSQFNTVLFARDSDDLMALVKAQLGL</sequence>
<evidence type="ECO:0000256" key="3">
    <source>
        <dbReference type="SAM" id="Coils"/>
    </source>
</evidence>
<evidence type="ECO:0000313" key="5">
    <source>
        <dbReference type="Proteomes" id="UP000308528"/>
    </source>
</evidence>
<proteinExistence type="inferred from homology"/>
<keyword evidence="2" id="KW-0732">Signal</keyword>
<evidence type="ECO:0000256" key="2">
    <source>
        <dbReference type="ARBA" id="ARBA00022729"/>
    </source>
</evidence>
<dbReference type="RefSeq" id="WP_136457728.1">
    <property type="nucleotide sequence ID" value="NZ_SRSF01000002.1"/>
</dbReference>
<reference evidence="4 5" key="1">
    <citation type="submission" date="2019-04" db="EMBL/GenBank/DDBJ databases">
        <title>Lewinella litorea sp. nov., isolated from a marine sand.</title>
        <authorList>
            <person name="Yoon J.-H."/>
        </authorList>
    </citation>
    <scope>NUCLEOTIDE SEQUENCE [LARGE SCALE GENOMIC DNA]</scope>
    <source>
        <strain evidence="4 5">HSMS-39</strain>
    </source>
</reference>
<keyword evidence="3" id="KW-0175">Coiled coil</keyword>
<dbReference type="Proteomes" id="UP000308528">
    <property type="component" value="Unassembled WGS sequence"/>
</dbReference>
<gene>
    <name evidence="4" type="ORF">E4021_06865</name>
</gene>
<dbReference type="EMBL" id="SRSF01000002">
    <property type="protein sequence ID" value="THH40452.1"/>
    <property type="molecule type" value="Genomic_DNA"/>
</dbReference>
<dbReference type="OrthoDB" id="1493480at2"/>
<name>A0A4S4NKZ7_9BACT</name>
<dbReference type="SUPFAM" id="SSF111384">
    <property type="entry name" value="OmpH-like"/>
    <property type="match status" value="1"/>
</dbReference>
<evidence type="ECO:0000256" key="1">
    <source>
        <dbReference type="ARBA" id="ARBA00009091"/>
    </source>
</evidence>
<keyword evidence="5" id="KW-1185">Reference proteome</keyword>
<comment type="caution">
    <text evidence="4">The sequence shown here is derived from an EMBL/GenBank/DDBJ whole genome shotgun (WGS) entry which is preliminary data.</text>
</comment>
<dbReference type="AlphaFoldDB" id="A0A4S4NKZ7"/>
<dbReference type="InterPro" id="IPR005632">
    <property type="entry name" value="Chaperone_Skp"/>
</dbReference>
<evidence type="ECO:0000313" key="4">
    <source>
        <dbReference type="EMBL" id="THH40452.1"/>
    </source>
</evidence>
<comment type="similarity">
    <text evidence="1">Belongs to the Skp family.</text>
</comment>
<dbReference type="PANTHER" id="PTHR35089">
    <property type="entry name" value="CHAPERONE PROTEIN SKP"/>
    <property type="match status" value="1"/>
</dbReference>
<dbReference type="Pfam" id="PF03938">
    <property type="entry name" value="OmpH"/>
    <property type="match status" value="1"/>
</dbReference>
<dbReference type="SMART" id="SM00935">
    <property type="entry name" value="OmpH"/>
    <property type="match status" value="1"/>
</dbReference>
<dbReference type="GO" id="GO:0005829">
    <property type="term" value="C:cytosol"/>
    <property type="evidence" value="ECO:0007669"/>
    <property type="project" value="TreeGrafter"/>
</dbReference>
<dbReference type="PANTHER" id="PTHR35089:SF1">
    <property type="entry name" value="CHAPERONE PROTEIN SKP"/>
    <property type="match status" value="1"/>
</dbReference>
<feature type="coiled-coil region" evidence="3">
    <location>
        <begin position="53"/>
        <end position="102"/>
    </location>
</feature>
<dbReference type="GO" id="GO:0051082">
    <property type="term" value="F:unfolded protein binding"/>
    <property type="evidence" value="ECO:0007669"/>
    <property type="project" value="InterPro"/>
</dbReference>
<dbReference type="Gene3D" id="3.30.910.20">
    <property type="entry name" value="Skp domain"/>
    <property type="match status" value="1"/>
</dbReference>
<dbReference type="GO" id="GO:0050821">
    <property type="term" value="P:protein stabilization"/>
    <property type="evidence" value="ECO:0007669"/>
    <property type="project" value="TreeGrafter"/>
</dbReference>
<organism evidence="4 5">
    <name type="scientific">Neolewinella litorea</name>
    <dbReference type="NCBI Taxonomy" id="2562452"/>
    <lineage>
        <taxon>Bacteria</taxon>
        <taxon>Pseudomonadati</taxon>
        <taxon>Bacteroidota</taxon>
        <taxon>Saprospiria</taxon>
        <taxon>Saprospirales</taxon>
        <taxon>Lewinellaceae</taxon>
        <taxon>Neolewinella</taxon>
    </lineage>
</organism>
<protein>
    <submittedName>
        <fullName evidence="4">OmpH family outer membrane protein</fullName>
    </submittedName>
</protein>
<accession>A0A4S4NKZ7</accession>